<feature type="transmembrane region" description="Helical" evidence="1">
    <location>
        <begin position="12"/>
        <end position="33"/>
    </location>
</feature>
<dbReference type="Proteomes" id="UP000031668">
    <property type="component" value="Unassembled WGS sequence"/>
</dbReference>
<accession>A0A0C2J9B9</accession>
<organism evidence="2 3">
    <name type="scientific">Thelohanellus kitauei</name>
    <name type="common">Myxosporean</name>
    <dbReference type="NCBI Taxonomy" id="669202"/>
    <lineage>
        <taxon>Eukaryota</taxon>
        <taxon>Metazoa</taxon>
        <taxon>Cnidaria</taxon>
        <taxon>Myxozoa</taxon>
        <taxon>Myxosporea</taxon>
        <taxon>Bivalvulida</taxon>
        <taxon>Platysporina</taxon>
        <taxon>Myxobolidae</taxon>
        <taxon>Thelohanellus</taxon>
    </lineage>
</organism>
<keyword evidence="3" id="KW-1185">Reference proteome</keyword>
<protein>
    <submittedName>
        <fullName evidence="2">Uncharacterized protein</fullName>
    </submittedName>
</protein>
<keyword evidence="1" id="KW-0472">Membrane</keyword>
<name>A0A0C2J9B9_THEKT</name>
<dbReference type="EMBL" id="JWZT01003741">
    <property type="protein sequence ID" value="KII65698.1"/>
    <property type="molecule type" value="Genomic_DNA"/>
</dbReference>
<dbReference type="AlphaFoldDB" id="A0A0C2J9B9"/>
<gene>
    <name evidence="2" type="ORF">RF11_16110</name>
</gene>
<keyword evidence="1" id="KW-0812">Transmembrane</keyword>
<comment type="caution">
    <text evidence="2">The sequence shown here is derived from an EMBL/GenBank/DDBJ whole genome shotgun (WGS) entry which is preliminary data.</text>
</comment>
<proteinExistence type="predicted"/>
<reference evidence="2 3" key="1">
    <citation type="journal article" date="2014" name="Genome Biol. Evol.">
        <title>The genome of the myxosporean Thelohanellus kitauei shows adaptations to nutrient acquisition within its fish host.</title>
        <authorList>
            <person name="Yang Y."/>
            <person name="Xiong J."/>
            <person name="Zhou Z."/>
            <person name="Huo F."/>
            <person name="Miao W."/>
            <person name="Ran C."/>
            <person name="Liu Y."/>
            <person name="Zhang J."/>
            <person name="Feng J."/>
            <person name="Wang M."/>
            <person name="Wang M."/>
            <person name="Wang L."/>
            <person name="Yao B."/>
        </authorList>
    </citation>
    <scope>NUCLEOTIDE SEQUENCE [LARGE SCALE GENOMIC DNA]</scope>
    <source>
        <strain evidence="2">Wuqing</strain>
    </source>
</reference>
<evidence type="ECO:0000256" key="1">
    <source>
        <dbReference type="SAM" id="Phobius"/>
    </source>
</evidence>
<evidence type="ECO:0000313" key="3">
    <source>
        <dbReference type="Proteomes" id="UP000031668"/>
    </source>
</evidence>
<sequence length="141" mass="16460">MKSIVNLIQIRLISLCFCITPWKIYLLCVWILFYIQKHFVLGVTLLSSIHLIRIQAKRSYLKKGSLESQRSFLTKFKERSRSSVFASNEFALFLARKKKPFTDAEEIIKHAFNIAVAMLGYIKCKIYLIGSPYQIYDEQAN</sequence>
<evidence type="ECO:0000313" key="2">
    <source>
        <dbReference type="EMBL" id="KII65698.1"/>
    </source>
</evidence>
<keyword evidence="1" id="KW-1133">Transmembrane helix</keyword>
<dbReference type="OrthoDB" id="1101576at2759"/>